<reference evidence="2 3" key="1">
    <citation type="submission" date="2018-12" db="EMBL/GenBank/DDBJ databases">
        <title>Corynebacterium sanguinis sp. nov., a clinically-associated and environmental corynebacterium.</title>
        <authorList>
            <person name="Gonzales-Siles L."/>
            <person name="Jaen-Luchoro D."/>
            <person name="Cardew S."/>
            <person name="Inganas E."/>
            <person name="Ohlen M."/>
            <person name="Jensie-Markopolous S."/>
            <person name="Pinyeiro-Iglesias B."/>
            <person name="Molin K."/>
            <person name="Skovbjerg S."/>
            <person name="Svensson-Stadler L."/>
            <person name="Funke G."/>
            <person name="Moore E.R.B."/>
        </authorList>
    </citation>
    <scope>NUCLEOTIDE SEQUENCE [LARGE SCALE GENOMIC DNA]</scope>
    <source>
        <strain evidence="2 3">58734</strain>
    </source>
</reference>
<protein>
    <submittedName>
        <fullName evidence="2">Uncharacterized protein</fullName>
    </submittedName>
</protein>
<name>A0A6C1TZJ0_9CORY</name>
<keyword evidence="1" id="KW-0472">Membrane</keyword>
<accession>A0A6C1TZJ0</accession>
<dbReference type="RefSeq" id="WP_144773449.1">
    <property type="nucleotide sequence ID" value="NZ_JALXMP010000017.1"/>
</dbReference>
<organism evidence="2 3">
    <name type="scientific">Corynebacterium sanguinis</name>
    <dbReference type="NCBI Taxonomy" id="2594913"/>
    <lineage>
        <taxon>Bacteria</taxon>
        <taxon>Bacillati</taxon>
        <taxon>Actinomycetota</taxon>
        <taxon>Actinomycetes</taxon>
        <taxon>Mycobacteriales</taxon>
        <taxon>Corynebacteriaceae</taxon>
        <taxon>Corynebacterium</taxon>
    </lineage>
</organism>
<feature type="transmembrane region" description="Helical" evidence="1">
    <location>
        <begin position="82"/>
        <end position="102"/>
    </location>
</feature>
<keyword evidence="1" id="KW-1133">Transmembrane helix</keyword>
<sequence>MSRHYRVAVSIKPQFSVLFIVSLAFAQVGVVALGLEGSRPDDVQLHRDRRVPPALPKHWPVTVVALLFTVANPLCPATGNAMLGEMITHMPAFMFITLPLIVAA</sequence>
<evidence type="ECO:0000256" key="1">
    <source>
        <dbReference type="SAM" id="Phobius"/>
    </source>
</evidence>
<gene>
    <name evidence="2" type="ORF">EKI59_08650</name>
</gene>
<comment type="caution">
    <text evidence="2">The sequence shown here is derived from an EMBL/GenBank/DDBJ whole genome shotgun (WGS) entry which is preliminary data.</text>
</comment>
<evidence type="ECO:0000313" key="3">
    <source>
        <dbReference type="Proteomes" id="UP000336646"/>
    </source>
</evidence>
<dbReference type="AlphaFoldDB" id="A0A6C1TZJ0"/>
<evidence type="ECO:0000313" key="2">
    <source>
        <dbReference type="EMBL" id="TVS27451.1"/>
    </source>
</evidence>
<dbReference type="Proteomes" id="UP000336646">
    <property type="component" value="Unassembled WGS sequence"/>
</dbReference>
<keyword evidence="1" id="KW-0812">Transmembrane</keyword>
<proteinExistence type="predicted"/>
<dbReference type="EMBL" id="RXIR01000019">
    <property type="protein sequence ID" value="TVS27451.1"/>
    <property type="molecule type" value="Genomic_DNA"/>
</dbReference>
<dbReference type="OrthoDB" id="5175994at2"/>